<evidence type="ECO:0000256" key="1">
    <source>
        <dbReference type="SAM" id="MobiDB-lite"/>
    </source>
</evidence>
<dbReference type="AlphaFoldDB" id="A0A0C4ED14"/>
<dbReference type="Proteomes" id="UP000011715">
    <property type="component" value="Unassembled WGS sequence"/>
</dbReference>
<keyword evidence="4" id="KW-1185">Reference proteome</keyword>
<reference evidence="2" key="2">
    <citation type="submission" date="2010-05" db="EMBL/GenBank/DDBJ databases">
        <title>The Genome Sequence of Magnaporthe poae strain ATCC 64411.</title>
        <authorList>
            <consortium name="The Broad Institute Genome Sequencing Platform"/>
            <consortium name="Broad Institute Genome Sequencing Center for Infectious Disease"/>
            <person name="Ma L.-J."/>
            <person name="Dead R."/>
            <person name="Young S."/>
            <person name="Zeng Q."/>
            <person name="Koehrsen M."/>
            <person name="Alvarado L."/>
            <person name="Berlin A."/>
            <person name="Chapman S.B."/>
            <person name="Chen Z."/>
            <person name="Freedman E."/>
            <person name="Gellesch M."/>
            <person name="Goldberg J."/>
            <person name="Griggs A."/>
            <person name="Gujja S."/>
            <person name="Heilman E.R."/>
            <person name="Heiman D."/>
            <person name="Hepburn T."/>
            <person name="Howarth C."/>
            <person name="Jen D."/>
            <person name="Larson L."/>
            <person name="Mehta T."/>
            <person name="Neiman D."/>
            <person name="Pearson M."/>
            <person name="Roberts A."/>
            <person name="Saif S."/>
            <person name="Shea T."/>
            <person name="Shenoy N."/>
            <person name="Sisk P."/>
            <person name="Stolte C."/>
            <person name="Sykes S."/>
            <person name="Walk T."/>
            <person name="White J."/>
            <person name="Yandava C."/>
            <person name="Haas B."/>
            <person name="Nusbaum C."/>
            <person name="Birren B."/>
        </authorList>
    </citation>
    <scope>NUCLEOTIDE SEQUENCE</scope>
    <source>
        <strain evidence="2">ATCC 64411</strain>
    </source>
</reference>
<organism evidence="3 4">
    <name type="scientific">Magnaporthiopsis poae (strain ATCC 64411 / 73-15)</name>
    <name type="common">Kentucky bluegrass fungus</name>
    <name type="synonym">Magnaporthe poae</name>
    <dbReference type="NCBI Taxonomy" id="644358"/>
    <lineage>
        <taxon>Eukaryota</taxon>
        <taxon>Fungi</taxon>
        <taxon>Dikarya</taxon>
        <taxon>Ascomycota</taxon>
        <taxon>Pezizomycotina</taxon>
        <taxon>Sordariomycetes</taxon>
        <taxon>Sordariomycetidae</taxon>
        <taxon>Magnaporthales</taxon>
        <taxon>Magnaporthaceae</taxon>
        <taxon>Magnaporthiopsis</taxon>
    </lineage>
</organism>
<dbReference type="EMBL" id="GL876975">
    <property type="protein sequence ID" value="KLU90753.1"/>
    <property type="molecule type" value="Genomic_DNA"/>
</dbReference>
<reference evidence="2" key="3">
    <citation type="submission" date="2011-03" db="EMBL/GenBank/DDBJ databases">
        <title>Annotation of Magnaporthe poae ATCC 64411.</title>
        <authorList>
            <person name="Ma L.-J."/>
            <person name="Dead R."/>
            <person name="Young S.K."/>
            <person name="Zeng Q."/>
            <person name="Gargeya S."/>
            <person name="Fitzgerald M."/>
            <person name="Haas B."/>
            <person name="Abouelleil A."/>
            <person name="Alvarado L."/>
            <person name="Arachchi H.M."/>
            <person name="Berlin A."/>
            <person name="Brown A."/>
            <person name="Chapman S.B."/>
            <person name="Chen Z."/>
            <person name="Dunbar C."/>
            <person name="Freedman E."/>
            <person name="Gearin G."/>
            <person name="Gellesch M."/>
            <person name="Goldberg J."/>
            <person name="Griggs A."/>
            <person name="Gujja S."/>
            <person name="Heiman D."/>
            <person name="Howarth C."/>
            <person name="Larson L."/>
            <person name="Lui A."/>
            <person name="MacDonald P.J.P."/>
            <person name="Mehta T."/>
            <person name="Montmayeur A."/>
            <person name="Murphy C."/>
            <person name="Neiman D."/>
            <person name="Pearson M."/>
            <person name="Priest M."/>
            <person name="Roberts A."/>
            <person name="Saif S."/>
            <person name="Shea T."/>
            <person name="Shenoy N."/>
            <person name="Sisk P."/>
            <person name="Stolte C."/>
            <person name="Sykes S."/>
            <person name="Yandava C."/>
            <person name="Wortman J."/>
            <person name="Nusbaum C."/>
            <person name="Birren B."/>
        </authorList>
    </citation>
    <scope>NUCLEOTIDE SEQUENCE</scope>
    <source>
        <strain evidence="2">ATCC 64411</strain>
    </source>
</reference>
<gene>
    <name evidence="2" type="ORF">MAPG_10605</name>
</gene>
<dbReference type="EnsemblFungi" id="MAPG_10605T0">
    <property type="protein sequence ID" value="MAPG_10605T0"/>
    <property type="gene ID" value="MAPG_10605"/>
</dbReference>
<evidence type="ECO:0000313" key="4">
    <source>
        <dbReference type="Proteomes" id="UP000011715"/>
    </source>
</evidence>
<protein>
    <submittedName>
        <fullName evidence="2 3">Uncharacterized protein</fullName>
    </submittedName>
</protein>
<reference evidence="3" key="5">
    <citation type="submission" date="2015-06" db="UniProtKB">
        <authorList>
            <consortium name="EnsemblFungi"/>
        </authorList>
    </citation>
    <scope>IDENTIFICATION</scope>
    <source>
        <strain evidence="3">ATCC 64411</strain>
    </source>
</reference>
<evidence type="ECO:0000313" key="3">
    <source>
        <dbReference type="EnsemblFungi" id="MAPG_10605T0"/>
    </source>
</evidence>
<accession>A0A0C4ED14</accession>
<feature type="region of interest" description="Disordered" evidence="1">
    <location>
        <begin position="1"/>
        <end position="37"/>
    </location>
</feature>
<dbReference type="EMBL" id="ADBL01002369">
    <property type="status" value="NOT_ANNOTATED_CDS"/>
    <property type="molecule type" value="Genomic_DNA"/>
</dbReference>
<dbReference type="VEuPathDB" id="FungiDB:MAPG_10605"/>
<sequence>MACPLYSPTGPNRTRQVSPIPRRPPSVGVLSASNSSTNMIPSCGETQVGCQEDHRRRRVPLSNISQGSACHPYRGWTMTTQLILTTPGADIRLQRTSGSNSKGLRIWYLPAHLLDDMADMHLAVNALFMGASIIIMLQAIARHECVGLHVNVSLCSLIRGG</sequence>
<proteinExistence type="predicted"/>
<evidence type="ECO:0000313" key="2">
    <source>
        <dbReference type="EMBL" id="KLU90753.1"/>
    </source>
</evidence>
<name>A0A0C4ED14_MAGP6</name>
<reference evidence="4" key="1">
    <citation type="submission" date="2010-05" db="EMBL/GenBank/DDBJ databases">
        <title>The genome sequence of Magnaporthe poae strain ATCC 64411.</title>
        <authorList>
            <person name="Ma L.-J."/>
            <person name="Dead R."/>
            <person name="Young S."/>
            <person name="Zeng Q."/>
            <person name="Koehrsen M."/>
            <person name="Alvarado L."/>
            <person name="Berlin A."/>
            <person name="Chapman S.B."/>
            <person name="Chen Z."/>
            <person name="Freedman E."/>
            <person name="Gellesch M."/>
            <person name="Goldberg J."/>
            <person name="Griggs A."/>
            <person name="Gujja S."/>
            <person name="Heilman E.R."/>
            <person name="Heiman D."/>
            <person name="Hepburn T."/>
            <person name="Howarth C."/>
            <person name="Jen D."/>
            <person name="Larson L."/>
            <person name="Mehta T."/>
            <person name="Neiman D."/>
            <person name="Pearson M."/>
            <person name="Roberts A."/>
            <person name="Saif S."/>
            <person name="Shea T."/>
            <person name="Shenoy N."/>
            <person name="Sisk P."/>
            <person name="Stolte C."/>
            <person name="Sykes S."/>
            <person name="Walk T."/>
            <person name="White J."/>
            <person name="Yandava C."/>
            <person name="Haas B."/>
            <person name="Nusbaum C."/>
            <person name="Birren B."/>
        </authorList>
    </citation>
    <scope>NUCLEOTIDE SEQUENCE [LARGE SCALE GENOMIC DNA]</scope>
    <source>
        <strain evidence="4">ATCC 64411 / 73-15</strain>
    </source>
</reference>
<reference evidence="3" key="4">
    <citation type="journal article" date="2015" name="G3 (Bethesda)">
        <title>Genome sequences of three phytopathogenic species of the Magnaporthaceae family of fungi.</title>
        <authorList>
            <person name="Okagaki L.H."/>
            <person name="Nunes C.C."/>
            <person name="Sailsbery J."/>
            <person name="Clay B."/>
            <person name="Brown D."/>
            <person name="John T."/>
            <person name="Oh Y."/>
            <person name="Young N."/>
            <person name="Fitzgerald M."/>
            <person name="Haas B.J."/>
            <person name="Zeng Q."/>
            <person name="Young S."/>
            <person name="Adiconis X."/>
            <person name="Fan L."/>
            <person name="Levin J.Z."/>
            <person name="Mitchell T.K."/>
            <person name="Okubara P.A."/>
            <person name="Farman M.L."/>
            <person name="Kohn L.M."/>
            <person name="Birren B."/>
            <person name="Ma L.-J."/>
            <person name="Dean R.A."/>
        </authorList>
    </citation>
    <scope>NUCLEOTIDE SEQUENCE</scope>
    <source>
        <strain evidence="3">ATCC 64411 / 73-15</strain>
    </source>
</reference>